<evidence type="ECO:0000313" key="2">
    <source>
        <dbReference type="EMBL" id="OGH88832.1"/>
    </source>
</evidence>
<comment type="caution">
    <text evidence="2">The sequence shown here is derived from an EMBL/GenBank/DDBJ whole genome shotgun (WGS) entry which is preliminary data.</text>
</comment>
<dbReference type="PANTHER" id="PTHR22916">
    <property type="entry name" value="GLYCOSYLTRANSFERASE"/>
    <property type="match status" value="1"/>
</dbReference>
<dbReference type="PANTHER" id="PTHR22916:SF3">
    <property type="entry name" value="UDP-GLCNAC:BETAGAL BETA-1,3-N-ACETYLGLUCOSAMINYLTRANSFERASE-LIKE PROTEIN 1"/>
    <property type="match status" value="1"/>
</dbReference>
<dbReference type="InterPro" id="IPR029044">
    <property type="entry name" value="Nucleotide-diphossugar_trans"/>
</dbReference>
<dbReference type="AlphaFoldDB" id="A0A1F6NY20"/>
<evidence type="ECO:0000259" key="1">
    <source>
        <dbReference type="Pfam" id="PF00535"/>
    </source>
</evidence>
<evidence type="ECO:0000313" key="3">
    <source>
        <dbReference type="Proteomes" id="UP000177907"/>
    </source>
</evidence>
<dbReference type="STRING" id="1798704.A3J93_01010"/>
<dbReference type="SUPFAM" id="SSF53448">
    <property type="entry name" value="Nucleotide-diphospho-sugar transferases"/>
    <property type="match status" value="1"/>
</dbReference>
<dbReference type="Proteomes" id="UP000177907">
    <property type="component" value="Unassembled WGS sequence"/>
</dbReference>
<dbReference type="GO" id="GO:0016758">
    <property type="term" value="F:hexosyltransferase activity"/>
    <property type="evidence" value="ECO:0007669"/>
    <property type="project" value="UniProtKB-ARBA"/>
</dbReference>
<sequence>MAKISIITVCFNSKATIENTIDSVLCQDYNSLEYIIIDGGSTDGTLDIIKKYEGKVSCVISEPDQGIYDAMNKGIKLATGAVIGILNSDDCFSDNHVVSIVANRFDSEDIDACYGDITYVDREVPSRRVRFWQAGGYQQDRLRDGWIMPHPAFFVRQEIYERYGVFNLNFKVAADYELMLRFLLKGIKMSYVNQSLINMKEGGHSSRNLGRRIEGWQELRRSWKMNGQRVPLFFILRRIFFKIGQYLFL</sequence>
<proteinExistence type="predicted"/>
<reference evidence="2 3" key="1">
    <citation type="journal article" date="2016" name="Nat. Commun.">
        <title>Thousands of microbial genomes shed light on interconnected biogeochemical processes in an aquifer system.</title>
        <authorList>
            <person name="Anantharaman K."/>
            <person name="Brown C.T."/>
            <person name="Hug L.A."/>
            <person name="Sharon I."/>
            <person name="Castelle C.J."/>
            <person name="Probst A.J."/>
            <person name="Thomas B.C."/>
            <person name="Singh A."/>
            <person name="Wilkins M.J."/>
            <person name="Karaoz U."/>
            <person name="Brodie E.L."/>
            <person name="Williams K.H."/>
            <person name="Hubbard S.S."/>
            <person name="Banfield J.F."/>
        </authorList>
    </citation>
    <scope>NUCLEOTIDE SEQUENCE [LARGE SCALE GENOMIC DNA]</scope>
</reference>
<accession>A0A1F6NY20</accession>
<dbReference type="CDD" id="cd06433">
    <property type="entry name" value="GT_2_WfgS_like"/>
    <property type="match status" value="1"/>
</dbReference>
<gene>
    <name evidence="2" type="ORF">A3J93_01010</name>
</gene>
<dbReference type="Gene3D" id="3.90.550.10">
    <property type="entry name" value="Spore Coat Polysaccharide Biosynthesis Protein SpsA, Chain A"/>
    <property type="match status" value="1"/>
</dbReference>
<name>A0A1F6NY20_9BACT</name>
<dbReference type="InterPro" id="IPR001173">
    <property type="entry name" value="Glyco_trans_2-like"/>
</dbReference>
<protein>
    <recommendedName>
        <fullName evidence="1">Glycosyltransferase 2-like domain-containing protein</fullName>
    </recommendedName>
</protein>
<dbReference type="Pfam" id="PF00535">
    <property type="entry name" value="Glycos_transf_2"/>
    <property type="match status" value="1"/>
</dbReference>
<organism evidence="2 3">
    <name type="scientific">Candidatus Magasanikbacteria bacterium RIFOXYC2_FULL_42_28</name>
    <dbReference type="NCBI Taxonomy" id="1798704"/>
    <lineage>
        <taxon>Bacteria</taxon>
        <taxon>Candidatus Magasanikiibacteriota</taxon>
    </lineage>
</organism>
<dbReference type="EMBL" id="MFQZ01000001">
    <property type="protein sequence ID" value="OGH88832.1"/>
    <property type="molecule type" value="Genomic_DNA"/>
</dbReference>
<feature type="domain" description="Glycosyltransferase 2-like" evidence="1">
    <location>
        <begin position="5"/>
        <end position="151"/>
    </location>
</feature>